<keyword evidence="4" id="KW-0808">Transferase</keyword>
<dbReference type="InterPro" id="IPR027417">
    <property type="entry name" value="P-loop_NTPase"/>
</dbReference>
<dbReference type="EC" id="2.7.1.-" evidence="4"/>
<dbReference type="PANTHER" id="PTHR10513">
    <property type="entry name" value="DEOXYNUCLEOSIDE KINASE"/>
    <property type="match status" value="1"/>
</dbReference>
<dbReference type="InParanoid" id="C1FA58"/>
<proteinExistence type="predicted"/>
<dbReference type="Proteomes" id="UP000002207">
    <property type="component" value="Chromosome"/>
</dbReference>
<keyword evidence="2" id="KW-0547">Nucleotide-binding</keyword>
<reference evidence="4 5" key="1">
    <citation type="journal article" date="2009" name="Appl. Environ. Microbiol.">
        <title>Three genomes from the phylum Acidobacteria provide insight into the lifestyles of these microorganisms in soils.</title>
        <authorList>
            <person name="Ward N.L."/>
            <person name="Challacombe J.F."/>
            <person name="Janssen P.H."/>
            <person name="Henrissat B."/>
            <person name="Coutinho P.M."/>
            <person name="Wu M."/>
            <person name="Xie G."/>
            <person name="Haft D.H."/>
            <person name="Sait M."/>
            <person name="Badger J."/>
            <person name="Barabote R.D."/>
            <person name="Bradley B."/>
            <person name="Brettin T.S."/>
            <person name="Brinkac L.M."/>
            <person name="Bruce D."/>
            <person name="Creasy T."/>
            <person name="Daugherty S.C."/>
            <person name="Davidsen T.M."/>
            <person name="DeBoy R.T."/>
            <person name="Detter J.C."/>
            <person name="Dodson R.J."/>
            <person name="Durkin A.S."/>
            <person name="Ganapathy A."/>
            <person name="Gwinn-Giglio M."/>
            <person name="Han C.S."/>
            <person name="Khouri H."/>
            <person name="Kiss H."/>
            <person name="Kothari S.P."/>
            <person name="Madupu R."/>
            <person name="Nelson K.E."/>
            <person name="Nelson W.C."/>
            <person name="Paulsen I."/>
            <person name="Penn K."/>
            <person name="Ren Q."/>
            <person name="Rosovitz M.J."/>
            <person name="Selengut J.D."/>
            <person name="Shrivastava S."/>
            <person name="Sullivan S.A."/>
            <person name="Tapia R."/>
            <person name="Thompson L.S."/>
            <person name="Watkins K.L."/>
            <person name="Yang Q."/>
            <person name="Yu C."/>
            <person name="Zafar N."/>
            <person name="Zhou L."/>
            <person name="Kuske C.R."/>
        </authorList>
    </citation>
    <scope>NUCLEOTIDE SEQUENCE [LARGE SCALE GENOMIC DNA]</scope>
    <source>
        <strain evidence="5">ATCC 51196 / DSM 11244 / BCRC 80197 / JCM 7670 / NBRC 15755 / NCIMB 13165 / 161</strain>
    </source>
</reference>
<dbReference type="STRING" id="240015.ACP_2252"/>
<dbReference type="KEGG" id="aca:ACP_2252"/>
<dbReference type="eggNOG" id="COG1428">
    <property type="taxonomic scope" value="Bacteria"/>
</dbReference>
<dbReference type="RefSeq" id="WP_015897346.1">
    <property type="nucleotide sequence ID" value="NC_012483.1"/>
</dbReference>
<evidence type="ECO:0000313" key="4">
    <source>
        <dbReference type="EMBL" id="ACO34486.1"/>
    </source>
</evidence>
<dbReference type="Pfam" id="PF01712">
    <property type="entry name" value="dNK"/>
    <property type="match status" value="1"/>
</dbReference>
<dbReference type="GO" id="GO:0005737">
    <property type="term" value="C:cytoplasm"/>
    <property type="evidence" value="ECO:0007669"/>
    <property type="project" value="TreeGrafter"/>
</dbReference>
<dbReference type="PANTHER" id="PTHR10513:SF46">
    <property type="entry name" value="DEOXYGUANOSINE KINASE"/>
    <property type="match status" value="1"/>
</dbReference>
<dbReference type="Gene3D" id="3.40.50.300">
    <property type="entry name" value="P-loop containing nucleotide triphosphate hydrolases"/>
    <property type="match status" value="1"/>
</dbReference>
<keyword evidence="5" id="KW-1185">Reference proteome</keyword>
<dbReference type="GO" id="GO:0005524">
    <property type="term" value="F:ATP binding"/>
    <property type="evidence" value="ECO:0007669"/>
    <property type="project" value="UniProtKB-KW"/>
</dbReference>
<dbReference type="InterPro" id="IPR050566">
    <property type="entry name" value="Deoxyribonucleoside_kinase"/>
</dbReference>
<evidence type="ECO:0000313" key="5">
    <source>
        <dbReference type="Proteomes" id="UP000002207"/>
    </source>
</evidence>
<keyword evidence="4" id="KW-0418">Kinase</keyword>
<name>C1FA58_ACIC5</name>
<feature type="active site" description="Proton acceptor" evidence="1">
    <location>
        <position position="85"/>
    </location>
</feature>
<evidence type="ECO:0000256" key="2">
    <source>
        <dbReference type="PIRSR" id="PIRSR000705-3"/>
    </source>
</evidence>
<protein>
    <submittedName>
        <fullName evidence="4">Deoxynucleoside kinase family protein</fullName>
        <ecNumber evidence="4">2.7.1.-</ecNumber>
    </submittedName>
</protein>
<dbReference type="SUPFAM" id="SSF52540">
    <property type="entry name" value="P-loop containing nucleoside triphosphate hydrolases"/>
    <property type="match status" value="1"/>
</dbReference>
<sequence>MANLFEAPRFVAVEGPLRVGKSSLAAILAERMQARRITEPEDNPFLDRFYQAQSGMAFATQMWFLKERHAQMSELTDFSTPVVADYLFEKDKLFAYLNLSDAELDLYRHYYQMLRASIPTPDLVVYLQATPEVLKQRLRRKGVPGERAISDAYIEQVVEAYEHFFFHYSASDLLVVNTSEIDFVNNNRDLQMLLKRLAEPVQGMQFFLPLEGE</sequence>
<dbReference type="EMBL" id="CP001472">
    <property type="protein sequence ID" value="ACO34486.1"/>
    <property type="molecule type" value="Genomic_DNA"/>
</dbReference>
<dbReference type="PIRSF" id="PIRSF000705">
    <property type="entry name" value="DNK"/>
    <property type="match status" value="1"/>
</dbReference>
<organism evidence="4 5">
    <name type="scientific">Acidobacterium capsulatum (strain ATCC 51196 / DSM 11244 / BCRC 80197 / JCM 7670 / NBRC 15755 / NCIMB 13165 / 161)</name>
    <dbReference type="NCBI Taxonomy" id="240015"/>
    <lineage>
        <taxon>Bacteria</taxon>
        <taxon>Pseudomonadati</taxon>
        <taxon>Acidobacteriota</taxon>
        <taxon>Terriglobia</taxon>
        <taxon>Terriglobales</taxon>
        <taxon>Acidobacteriaceae</taxon>
        <taxon>Acidobacterium</taxon>
    </lineage>
</organism>
<feature type="binding site" evidence="2">
    <location>
        <begin position="15"/>
        <end position="23"/>
    </location>
    <ligand>
        <name>ATP</name>
        <dbReference type="ChEBI" id="CHEBI:30616"/>
    </ligand>
</feature>
<dbReference type="InterPro" id="IPR002624">
    <property type="entry name" value="DCK/DGK"/>
</dbReference>
<dbReference type="HOGENOM" id="CLU_030466_2_0_0"/>
<gene>
    <name evidence="4" type="ordered locus">ACP_2252</name>
</gene>
<accession>C1FA58</accession>
<keyword evidence="2" id="KW-0067">ATP-binding</keyword>
<evidence type="ECO:0000259" key="3">
    <source>
        <dbReference type="Pfam" id="PF01712"/>
    </source>
</evidence>
<evidence type="ECO:0000256" key="1">
    <source>
        <dbReference type="PIRSR" id="PIRSR000705-1"/>
    </source>
</evidence>
<feature type="domain" description="Deoxynucleoside kinase" evidence="3">
    <location>
        <begin position="12"/>
        <end position="199"/>
    </location>
</feature>
<dbReference type="GO" id="GO:0019136">
    <property type="term" value="F:deoxynucleoside kinase activity"/>
    <property type="evidence" value="ECO:0007669"/>
    <property type="project" value="InterPro"/>
</dbReference>
<dbReference type="CDD" id="cd01673">
    <property type="entry name" value="dNK"/>
    <property type="match status" value="1"/>
</dbReference>
<dbReference type="InterPro" id="IPR031314">
    <property type="entry name" value="DNK_dom"/>
</dbReference>
<dbReference type="OrthoDB" id="9776634at2"/>
<dbReference type="AlphaFoldDB" id="C1FA58"/>